<sequence>MRVSKRITAQGRHCCYVTAQDNVERYEHFTQFQNQTNAFPPHFKSLYACEWRTLAEEFVRKNSEIWFLYITSPQQGDFRLSSPPSGQGANGRARILDRRVPRDLRVDSLVTAPTAPQASENGNL</sequence>
<organism evidence="2 3">
    <name type="scientific">Plakobranchus ocellatus</name>
    <dbReference type="NCBI Taxonomy" id="259542"/>
    <lineage>
        <taxon>Eukaryota</taxon>
        <taxon>Metazoa</taxon>
        <taxon>Spiralia</taxon>
        <taxon>Lophotrochozoa</taxon>
        <taxon>Mollusca</taxon>
        <taxon>Gastropoda</taxon>
        <taxon>Heterobranchia</taxon>
        <taxon>Euthyneura</taxon>
        <taxon>Panpulmonata</taxon>
        <taxon>Sacoglossa</taxon>
        <taxon>Placobranchoidea</taxon>
        <taxon>Plakobranchidae</taxon>
        <taxon>Plakobranchus</taxon>
    </lineage>
</organism>
<comment type="caution">
    <text evidence="2">The sequence shown here is derived from an EMBL/GenBank/DDBJ whole genome shotgun (WGS) entry which is preliminary data.</text>
</comment>
<dbReference type="Proteomes" id="UP000735302">
    <property type="component" value="Unassembled WGS sequence"/>
</dbReference>
<dbReference type="EMBL" id="BLXT01005500">
    <property type="protein sequence ID" value="GFO23108.1"/>
    <property type="molecule type" value="Genomic_DNA"/>
</dbReference>
<dbReference type="AlphaFoldDB" id="A0AAV4BU20"/>
<accession>A0AAV4BU20</accession>
<keyword evidence="3" id="KW-1185">Reference proteome</keyword>
<evidence type="ECO:0000256" key="1">
    <source>
        <dbReference type="SAM" id="MobiDB-lite"/>
    </source>
</evidence>
<reference evidence="2 3" key="1">
    <citation type="journal article" date="2021" name="Elife">
        <title>Chloroplast acquisition without the gene transfer in kleptoplastic sea slugs, Plakobranchus ocellatus.</title>
        <authorList>
            <person name="Maeda T."/>
            <person name="Takahashi S."/>
            <person name="Yoshida T."/>
            <person name="Shimamura S."/>
            <person name="Takaki Y."/>
            <person name="Nagai Y."/>
            <person name="Toyoda A."/>
            <person name="Suzuki Y."/>
            <person name="Arimoto A."/>
            <person name="Ishii H."/>
            <person name="Satoh N."/>
            <person name="Nishiyama T."/>
            <person name="Hasebe M."/>
            <person name="Maruyama T."/>
            <person name="Minagawa J."/>
            <person name="Obokata J."/>
            <person name="Shigenobu S."/>
        </authorList>
    </citation>
    <scope>NUCLEOTIDE SEQUENCE [LARGE SCALE GENOMIC DNA]</scope>
</reference>
<evidence type="ECO:0000313" key="3">
    <source>
        <dbReference type="Proteomes" id="UP000735302"/>
    </source>
</evidence>
<proteinExistence type="predicted"/>
<protein>
    <submittedName>
        <fullName evidence="2">Uncharacterized protein</fullName>
    </submittedName>
</protein>
<evidence type="ECO:0000313" key="2">
    <source>
        <dbReference type="EMBL" id="GFO23108.1"/>
    </source>
</evidence>
<feature type="region of interest" description="Disordered" evidence="1">
    <location>
        <begin position="78"/>
        <end position="100"/>
    </location>
</feature>
<gene>
    <name evidence="2" type="ORF">PoB_004961300</name>
</gene>
<name>A0AAV4BU20_9GAST</name>